<keyword evidence="3" id="KW-1185">Reference proteome</keyword>
<gene>
    <name evidence="2" type="ORF">Ari01nite_51190</name>
</gene>
<organism evidence="2 3">
    <name type="scientific">Paractinoplanes rishiriensis</name>
    <dbReference type="NCBI Taxonomy" id="1050105"/>
    <lineage>
        <taxon>Bacteria</taxon>
        <taxon>Bacillati</taxon>
        <taxon>Actinomycetota</taxon>
        <taxon>Actinomycetes</taxon>
        <taxon>Micromonosporales</taxon>
        <taxon>Micromonosporaceae</taxon>
        <taxon>Paractinoplanes</taxon>
    </lineage>
</organism>
<dbReference type="InterPro" id="IPR051266">
    <property type="entry name" value="CLCR"/>
</dbReference>
<dbReference type="PANTHER" id="PTHR10579:SF43">
    <property type="entry name" value="ZINC FINGER (C3HC4-TYPE RING FINGER) FAMILY PROTEIN"/>
    <property type="match status" value="1"/>
</dbReference>
<reference evidence="2" key="1">
    <citation type="submission" date="2021-01" db="EMBL/GenBank/DDBJ databases">
        <title>Whole genome shotgun sequence of Actinoplanes rishiriensis NBRC 108556.</title>
        <authorList>
            <person name="Komaki H."/>
            <person name="Tamura T."/>
        </authorList>
    </citation>
    <scope>NUCLEOTIDE SEQUENCE</scope>
    <source>
        <strain evidence="2">NBRC 108556</strain>
    </source>
</reference>
<evidence type="ECO:0000313" key="2">
    <source>
        <dbReference type="EMBL" id="GIE97654.1"/>
    </source>
</evidence>
<proteinExistence type="predicted"/>
<dbReference type="CDD" id="cd00198">
    <property type="entry name" value="vWFA"/>
    <property type="match status" value="1"/>
</dbReference>
<dbReference type="PROSITE" id="PS50234">
    <property type="entry name" value="VWFA"/>
    <property type="match status" value="1"/>
</dbReference>
<dbReference type="SUPFAM" id="SSF53300">
    <property type="entry name" value="vWA-like"/>
    <property type="match status" value="1"/>
</dbReference>
<comment type="caution">
    <text evidence="2">The sequence shown here is derived from an EMBL/GenBank/DDBJ whole genome shotgun (WGS) entry which is preliminary data.</text>
</comment>
<dbReference type="SMART" id="SM00327">
    <property type="entry name" value="VWA"/>
    <property type="match status" value="1"/>
</dbReference>
<protein>
    <submittedName>
        <fullName evidence="2">VWA domain-containing protein</fullName>
    </submittedName>
</protein>
<sequence length="485" mass="52032">MSELISIAATEDKREFLAAASNMVHRGRPNPPYEFRYYSDTDVMRFVAGRDFRIFCPSSVFSLAELEQHLDLYRRADDDREVGLVPFAASPVVLLMRPEIYTEIRAHGPIGWRTLLSSDWLRLMHAHSHSADGLAVLAAMATAAGGSPEIDHDEFESGRSDEFIEALQRQVMEYAPNDVGVVERGMPDGEWRADVLALQEHSAIAAVSRHPDLPAVLVHPDDGTAWVHSVLGRTGSQRPGEDEAFAELAAALVDPAMNQVYLSRAVRPMAGQAPASSAQVIGSPAQPAPHLPARRLMRTLRKRGARLKRSADVCLVVDTSGSMAGNRLSAAKQGLTAFLDSLEGQTANAGVIFSADQVNLRVPLQPVESSRAAVPSVLGRLLAGGSTALLDAVNAALDVLDGRPDPANLRAVVALTDGEENGSSCTVAEVERRLGDTDVLFFGIAYGGDAGRGVLERLAQACGGHSLVTDERGIQAAYQLLSQHL</sequence>
<dbReference type="EMBL" id="BOMV01000057">
    <property type="protein sequence ID" value="GIE97654.1"/>
    <property type="molecule type" value="Genomic_DNA"/>
</dbReference>
<dbReference type="Proteomes" id="UP000636960">
    <property type="component" value="Unassembled WGS sequence"/>
</dbReference>
<evidence type="ECO:0000259" key="1">
    <source>
        <dbReference type="PROSITE" id="PS50234"/>
    </source>
</evidence>
<dbReference type="PANTHER" id="PTHR10579">
    <property type="entry name" value="CALCIUM-ACTIVATED CHLORIDE CHANNEL REGULATOR"/>
    <property type="match status" value="1"/>
</dbReference>
<dbReference type="InterPro" id="IPR002035">
    <property type="entry name" value="VWF_A"/>
</dbReference>
<name>A0A919K2J3_9ACTN</name>
<dbReference type="Pfam" id="PF13519">
    <property type="entry name" value="VWA_2"/>
    <property type="match status" value="1"/>
</dbReference>
<dbReference type="Gene3D" id="3.40.50.410">
    <property type="entry name" value="von Willebrand factor, type A domain"/>
    <property type="match status" value="1"/>
</dbReference>
<evidence type="ECO:0000313" key="3">
    <source>
        <dbReference type="Proteomes" id="UP000636960"/>
    </source>
</evidence>
<accession>A0A919K2J3</accession>
<dbReference type="AlphaFoldDB" id="A0A919K2J3"/>
<feature type="domain" description="VWFA" evidence="1">
    <location>
        <begin position="312"/>
        <end position="485"/>
    </location>
</feature>
<dbReference type="InterPro" id="IPR036465">
    <property type="entry name" value="vWFA_dom_sf"/>
</dbReference>
<dbReference type="RefSeq" id="WP_203784696.1">
    <property type="nucleotide sequence ID" value="NZ_BOMV01000057.1"/>
</dbReference>